<feature type="region of interest" description="Disordered" evidence="1">
    <location>
        <begin position="115"/>
        <end position="144"/>
    </location>
</feature>
<gene>
    <name evidence="3" type="ORF">SNE40_012567</name>
</gene>
<dbReference type="EMBL" id="JAZGQO010000008">
    <property type="protein sequence ID" value="KAK6180403.1"/>
    <property type="molecule type" value="Genomic_DNA"/>
</dbReference>
<feature type="chain" id="PRO_5042874179" evidence="2">
    <location>
        <begin position="20"/>
        <end position="144"/>
    </location>
</feature>
<accession>A0AAN8PQS0</accession>
<protein>
    <submittedName>
        <fullName evidence="3">Uncharacterized protein</fullName>
    </submittedName>
</protein>
<sequence>MAKDQVLCLLLLMIVLVKSNWQEKNCFCQVVQNNESKTLIHDMGSIVRCKQFLGCSCNHIKMRSCYANCENAVKLWAKTSCPSNMIGQQIRAKYKASICHNGLTSAFIICSGNTGSSSSTGGGGAIASSGGGGGGRPRRTDIKL</sequence>
<proteinExistence type="predicted"/>
<name>A0AAN8PQS0_PATCE</name>
<keyword evidence="2" id="KW-0732">Signal</keyword>
<reference evidence="3 4" key="1">
    <citation type="submission" date="2024-01" db="EMBL/GenBank/DDBJ databases">
        <title>The genome of the rayed Mediterranean limpet Patella caerulea (Linnaeus, 1758).</title>
        <authorList>
            <person name="Anh-Thu Weber A."/>
            <person name="Halstead-Nussloch G."/>
        </authorList>
    </citation>
    <scope>NUCLEOTIDE SEQUENCE [LARGE SCALE GENOMIC DNA]</scope>
    <source>
        <strain evidence="3">AATW-2023a</strain>
        <tissue evidence="3">Whole specimen</tissue>
    </source>
</reference>
<feature type="compositionally biased region" description="Gly residues" evidence="1">
    <location>
        <begin position="120"/>
        <end position="135"/>
    </location>
</feature>
<evidence type="ECO:0000256" key="1">
    <source>
        <dbReference type="SAM" id="MobiDB-lite"/>
    </source>
</evidence>
<dbReference type="AlphaFoldDB" id="A0AAN8PQS0"/>
<organism evidence="3 4">
    <name type="scientific">Patella caerulea</name>
    <name type="common">Rayed Mediterranean limpet</name>
    <dbReference type="NCBI Taxonomy" id="87958"/>
    <lineage>
        <taxon>Eukaryota</taxon>
        <taxon>Metazoa</taxon>
        <taxon>Spiralia</taxon>
        <taxon>Lophotrochozoa</taxon>
        <taxon>Mollusca</taxon>
        <taxon>Gastropoda</taxon>
        <taxon>Patellogastropoda</taxon>
        <taxon>Patelloidea</taxon>
        <taxon>Patellidae</taxon>
        <taxon>Patella</taxon>
    </lineage>
</organism>
<comment type="caution">
    <text evidence="3">The sequence shown here is derived from an EMBL/GenBank/DDBJ whole genome shotgun (WGS) entry which is preliminary data.</text>
</comment>
<dbReference type="Proteomes" id="UP001347796">
    <property type="component" value="Unassembled WGS sequence"/>
</dbReference>
<evidence type="ECO:0000256" key="2">
    <source>
        <dbReference type="SAM" id="SignalP"/>
    </source>
</evidence>
<evidence type="ECO:0000313" key="4">
    <source>
        <dbReference type="Proteomes" id="UP001347796"/>
    </source>
</evidence>
<keyword evidence="4" id="KW-1185">Reference proteome</keyword>
<evidence type="ECO:0000313" key="3">
    <source>
        <dbReference type="EMBL" id="KAK6180403.1"/>
    </source>
</evidence>
<feature type="signal peptide" evidence="2">
    <location>
        <begin position="1"/>
        <end position="19"/>
    </location>
</feature>